<evidence type="ECO:0000256" key="1">
    <source>
        <dbReference type="SAM" id="MobiDB-lite"/>
    </source>
</evidence>
<keyword evidence="3" id="KW-1185">Reference proteome</keyword>
<protein>
    <submittedName>
        <fullName evidence="2">Uncharacterized protein</fullName>
    </submittedName>
</protein>
<name>A0A059G9C1_9PROT</name>
<comment type="caution">
    <text evidence="2">The sequence shown here is derived from an EMBL/GenBank/DDBJ whole genome shotgun (WGS) entry which is preliminary data.</text>
</comment>
<reference evidence="2 3" key="1">
    <citation type="journal article" date="2014" name="Antonie Van Leeuwenhoek">
        <title>Hyphomonas beringensis sp. nov. and Hyphomonas chukchiensis sp. nov., isolated from surface seawater of the Bering Sea and Chukchi Sea.</title>
        <authorList>
            <person name="Li C."/>
            <person name="Lai Q."/>
            <person name="Li G."/>
            <person name="Dong C."/>
            <person name="Wang J."/>
            <person name="Liao Y."/>
            <person name="Shao Z."/>
        </authorList>
    </citation>
    <scope>NUCLEOTIDE SEQUENCE [LARGE SCALE GENOMIC DNA]</scope>
    <source>
        <strain evidence="2 3">SCH89</strain>
    </source>
</reference>
<evidence type="ECO:0000313" key="2">
    <source>
        <dbReference type="EMBL" id="KDA03190.1"/>
    </source>
</evidence>
<dbReference type="AlphaFoldDB" id="A0A059G9C1"/>
<proteinExistence type="predicted"/>
<evidence type="ECO:0000313" key="3">
    <source>
        <dbReference type="Proteomes" id="UP000024942"/>
    </source>
</evidence>
<accession>A0A059G9C1</accession>
<dbReference type="EMBL" id="ARYL01000007">
    <property type="protein sequence ID" value="KDA03190.1"/>
    <property type="molecule type" value="Genomic_DNA"/>
</dbReference>
<dbReference type="Proteomes" id="UP000024942">
    <property type="component" value="Unassembled WGS sequence"/>
</dbReference>
<feature type="region of interest" description="Disordered" evidence="1">
    <location>
        <begin position="168"/>
        <end position="197"/>
    </location>
</feature>
<sequence length="197" mass="21891">MPRSYNAEPATLQSYEMTDDLYLAIGKIVRAVAEIDDILTLAISQLITVSESKTAVLLGRMQISRKIAVARMLAKMHDPDVSEIFTKVFEQPFSDIIDLRNALAHGTLLGVTEGGDLYFESPEIERTEGEAVVARARGWPISSILGWASQMDAYIQFFETGLQVQELRQGPSRREMQGHPKGRKKSNTQKHSGNPEG</sequence>
<organism evidence="2 3">
    <name type="scientific">Hyphomonas oceanitis SCH89</name>
    <dbReference type="NCBI Taxonomy" id="1280953"/>
    <lineage>
        <taxon>Bacteria</taxon>
        <taxon>Pseudomonadati</taxon>
        <taxon>Pseudomonadota</taxon>
        <taxon>Alphaproteobacteria</taxon>
        <taxon>Hyphomonadales</taxon>
        <taxon>Hyphomonadaceae</taxon>
        <taxon>Hyphomonas</taxon>
    </lineage>
</organism>
<gene>
    <name evidence="2" type="ORF">HOC_06118</name>
</gene>